<dbReference type="PROSITE" id="PS50234">
    <property type="entry name" value="VWFA"/>
    <property type="match status" value="2"/>
</dbReference>
<dbReference type="InterPro" id="IPR036465">
    <property type="entry name" value="vWFA_dom_sf"/>
</dbReference>
<reference evidence="2 3" key="1">
    <citation type="submission" date="2024-11" db="EMBL/GenBank/DDBJ databases">
        <authorList>
            <person name="Heng Y.C."/>
            <person name="Lim A.C.H."/>
            <person name="Lee J.K.Y."/>
            <person name="Kittelmann S."/>
        </authorList>
    </citation>
    <scope>NUCLEOTIDE SEQUENCE [LARGE SCALE GENOMIC DNA]</scope>
    <source>
        <strain evidence="2 3">WILCCON 0112</strain>
    </source>
</reference>
<dbReference type="RefSeq" id="WP_406760575.1">
    <property type="nucleotide sequence ID" value="NZ_JBJIAB010000003.1"/>
</dbReference>
<dbReference type="Gene3D" id="3.40.50.410">
    <property type="entry name" value="von Willebrand factor, type A domain"/>
    <property type="match status" value="2"/>
</dbReference>
<feature type="domain" description="VWFA" evidence="1">
    <location>
        <begin position="77"/>
        <end position="316"/>
    </location>
</feature>
<dbReference type="SMART" id="SM00327">
    <property type="entry name" value="VWA"/>
    <property type="match status" value="2"/>
</dbReference>
<evidence type="ECO:0000313" key="2">
    <source>
        <dbReference type="EMBL" id="MFL0164258.1"/>
    </source>
</evidence>
<dbReference type="EMBL" id="JBJIAB010000003">
    <property type="protein sequence ID" value="MFL0164258.1"/>
    <property type="molecule type" value="Genomic_DNA"/>
</dbReference>
<dbReference type="SUPFAM" id="SSF53300">
    <property type="entry name" value="vWA-like"/>
    <property type="match status" value="2"/>
</dbReference>
<dbReference type="PANTHER" id="PTHR10579">
    <property type="entry name" value="CALCIUM-ACTIVATED CHLORIDE CHANNEL REGULATOR"/>
    <property type="match status" value="1"/>
</dbReference>
<dbReference type="InterPro" id="IPR002035">
    <property type="entry name" value="VWF_A"/>
</dbReference>
<name>A0ABW8S0B3_9CLOT</name>
<dbReference type="PANTHER" id="PTHR10579:SF43">
    <property type="entry name" value="ZINC FINGER (C3HC4-TYPE RING FINGER) FAMILY PROTEIN"/>
    <property type="match status" value="1"/>
</dbReference>
<gene>
    <name evidence="2" type="ORF">ACJDTP_04140</name>
</gene>
<proteinExistence type="predicted"/>
<evidence type="ECO:0000313" key="3">
    <source>
        <dbReference type="Proteomes" id="UP001623600"/>
    </source>
</evidence>
<protein>
    <submittedName>
        <fullName evidence="2">VWA domain-containing protein</fullName>
    </submittedName>
</protein>
<sequence length="978" mass="109070">MKFKIANKRMVSLTILITFMISIIGIGSYVNAGTDLMNVSRDVSVSNVKSGDTFDVKYTITPKSIVASSQDNNKQKEIVFVMDTSGSMNWVVGENRDPYYGEKSRLDIMKSVANNFIGKFNDGKNKARISLIEYNSYASNITDNFININSNNINKLTGQNGYINNLKAGGSTNIGDGLRKAYYELSNNAQGQEKYIVLMTDGEAEAYSHDDNGSYYMSNGYSYQYDSTSWKTDWLGNIDFNRNPDPDNREKSMEYAKKVASELIANSTDKPNINTFVIGFGSGSDGDKNKQIADAAKGTYFQAQDENTINSVYDKIQKIIDTNVSGKVHLEENISSNLEVVEVKNKGLPQEYKIDNNKLVIDVNNYYTLTNGNYYSDPIEFTVKYKVKDNNICKLGEGGNSSFVQLDALGQVDKKYLEEKIIVGSSNVADSLVDINRTVSVSSVKAGDTFEVKYTITPKPIVASSQDNNKQKEIVFVMDTSGSMDWVVGENRDPYYGEKSRLDIMKSVANGFINKFNDGKNKASISLIEYNYYASTITNGFVDINSNNINSLTGQKGYIKKLDAGGSTNIGDGLRRAYYTLSSNADNEKDKYIVLMTDGNAEAYSGDNNKNYYMDDGIYYGDNYYSDNDYKYYYTGWKTDRSGNIDFNQTPYPDYREDSMKYAKKVASEKIANSNINTFVIGFGSGANGDKNKQIAESAKGTYFQAQDENTINAIYDKIQKIIDTNVSGKVHLEESISSNLEVVDVKNNNLPQEYKIDNNKLVMDVNNYYTLTNGSYCSDPIEFTVKYKVKDNNNICKLGEGGNTSFVQLDVLGKTDKKYLEEKIIDNLVVNSTIQEHGIYHRSDNTIDASNLNVIDKVPTELAMIVDVKSSNLVIDWNIDKTNISDSQIIFKKYKIINGSIDMNHPEQLNLDISTKNSGTISNTTGFNMESGSKYIIIYTITPEKKSGNNINIGASIEGTSNSKPLNLTIKGLPDLF</sequence>
<dbReference type="CDD" id="cd00198">
    <property type="entry name" value="vWFA"/>
    <property type="match status" value="2"/>
</dbReference>
<dbReference type="Proteomes" id="UP001623600">
    <property type="component" value="Unassembled WGS sequence"/>
</dbReference>
<evidence type="ECO:0000259" key="1">
    <source>
        <dbReference type="PROSITE" id="PS50234"/>
    </source>
</evidence>
<dbReference type="Pfam" id="PF00092">
    <property type="entry name" value="VWA"/>
    <property type="match status" value="2"/>
</dbReference>
<dbReference type="InterPro" id="IPR051266">
    <property type="entry name" value="CLCR"/>
</dbReference>
<feature type="domain" description="VWFA" evidence="1">
    <location>
        <begin position="473"/>
        <end position="719"/>
    </location>
</feature>
<accession>A0ABW8S0B3</accession>
<organism evidence="2 3">
    <name type="scientific">Candidatus Clostridium helianthi</name>
    <dbReference type="NCBI Taxonomy" id="3381660"/>
    <lineage>
        <taxon>Bacteria</taxon>
        <taxon>Bacillati</taxon>
        <taxon>Bacillota</taxon>
        <taxon>Clostridia</taxon>
        <taxon>Eubacteriales</taxon>
        <taxon>Clostridiaceae</taxon>
        <taxon>Clostridium</taxon>
    </lineage>
</organism>
<keyword evidence="3" id="KW-1185">Reference proteome</keyword>
<comment type="caution">
    <text evidence="2">The sequence shown here is derived from an EMBL/GenBank/DDBJ whole genome shotgun (WGS) entry which is preliminary data.</text>
</comment>